<dbReference type="InterPro" id="IPR000073">
    <property type="entry name" value="AB_hydrolase_1"/>
</dbReference>
<dbReference type="OrthoDB" id="408373at2759"/>
<dbReference type="Pfam" id="PF00561">
    <property type="entry name" value="Abhydrolase_1"/>
    <property type="match status" value="1"/>
</dbReference>
<dbReference type="InterPro" id="IPR050266">
    <property type="entry name" value="AB_hydrolase_sf"/>
</dbReference>
<dbReference type="SUPFAM" id="SSF53474">
    <property type="entry name" value="alpha/beta-Hydrolases"/>
    <property type="match status" value="1"/>
</dbReference>
<keyword evidence="1" id="KW-1133">Transmembrane helix</keyword>
<gene>
    <name evidence="3" type="ORF">TrLO_g12667</name>
</gene>
<dbReference type="InterPro" id="IPR029058">
    <property type="entry name" value="AB_hydrolase_fold"/>
</dbReference>
<evidence type="ECO:0000313" key="3">
    <source>
        <dbReference type="EMBL" id="GMH64884.1"/>
    </source>
</evidence>
<evidence type="ECO:0000256" key="1">
    <source>
        <dbReference type="SAM" id="Phobius"/>
    </source>
</evidence>
<sequence length="386" mass="44501">MLPQHVGIVLVSTWFLFPLLNHLKLPAPIFFPVSATIFATILYYKPVAKLVTITLVLISIASHKLTIKRGENNFNDKAHKAADYSFHGKVDKKKPTMVFIHGWPDNGDVWKNQTDHFSKTHNCVTITLPHYGRRDAPAVKRFPLGCSIDQLMELSRNAVVEVLKKTGDGKIILMIHDWGSWVGLQLQRKYPNLISKCVVLDVAWVEYNRVTLNFRQIYALIKMGIGYQYYIIFCWWLTLNITPFNLGEKIGARLLEPMIAGMNVPKTSFGSRREEYPLNVYMGATYFYLHWQVIMQMMGYEQGFDDVHDVQDRTPLYSTEHPLDVLFIYSQDKGFRLHPRKFETLKKRKGSNVHSLGEKGMSNKIGHWLMTTAGEEVNGFIEEFLK</sequence>
<proteinExistence type="predicted"/>
<accession>A0A9W7AAM4</accession>
<name>A0A9W7AAM4_9STRA</name>
<dbReference type="EMBL" id="BRXW01000547">
    <property type="protein sequence ID" value="GMH64884.1"/>
    <property type="molecule type" value="Genomic_DNA"/>
</dbReference>
<dbReference type="PANTHER" id="PTHR43798">
    <property type="entry name" value="MONOACYLGLYCEROL LIPASE"/>
    <property type="match status" value="1"/>
</dbReference>
<dbReference type="Proteomes" id="UP001165122">
    <property type="component" value="Unassembled WGS sequence"/>
</dbReference>
<keyword evidence="1" id="KW-0812">Transmembrane</keyword>
<evidence type="ECO:0000313" key="4">
    <source>
        <dbReference type="Proteomes" id="UP001165122"/>
    </source>
</evidence>
<keyword evidence="1" id="KW-0472">Membrane</keyword>
<reference evidence="4" key="1">
    <citation type="journal article" date="2023" name="Commun. Biol.">
        <title>Genome analysis of Parmales, the sister group of diatoms, reveals the evolutionary specialization of diatoms from phago-mixotrophs to photoautotrophs.</title>
        <authorList>
            <person name="Ban H."/>
            <person name="Sato S."/>
            <person name="Yoshikawa S."/>
            <person name="Yamada K."/>
            <person name="Nakamura Y."/>
            <person name="Ichinomiya M."/>
            <person name="Sato N."/>
            <person name="Blanc-Mathieu R."/>
            <person name="Endo H."/>
            <person name="Kuwata A."/>
            <person name="Ogata H."/>
        </authorList>
    </citation>
    <scope>NUCLEOTIDE SEQUENCE [LARGE SCALE GENOMIC DNA]</scope>
    <source>
        <strain evidence="4">NIES 3700</strain>
    </source>
</reference>
<keyword evidence="4" id="KW-1185">Reference proteome</keyword>
<protein>
    <recommendedName>
        <fullName evidence="2">AB hydrolase-1 domain-containing protein</fullName>
    </recommendedName>
</protein>
<feature type="transmembrane region" description="Helical" evidence="1">
    <location>
        <begin position="217"/>
        <end position="238"/>
    </location>
</feature>
<feature type="domain" description="AB hydrolase-1" evidence="2">
    <location>
        <begin position="95"/>
        <end position="206"/>
    </location>
</feature>
<dbReference type="AlphaFoldDB" id="A0A9W7AAM4"/>
<organism evidence="3 4">
    <name type="scientific">Triparma laevis f. longispina</name>
    <dbReference type="NCBI Taxonomy" id="1714387"/>
    <lineage>
        <taxon>Eukaryota</taxon>
        <taxon>Sar</taxon>
        <taxon>Stramenopiles</taxon>
        <taxon>Ochrophyta</taxon>
        <taxon>Bolidophyceae</taxon>
        <taxon>Parmales</taxon>
        <taxon>Triparmaceae</taxon>
        <taxon>Triparma</taxon>
    </lineage>
</organism>
<dbReference type="Gene3D" id="3.40.50.1820">
    <property type="entry name" value="alpha/beta hydrolase"/>
    <property type="match status" value="1"/>
</dbReference>
<comment type="caution">
    <text evidence="3">The sequence shown here is derived from an EMBL/GenBank/DDBJ whole genome shotgun (WGS) entry which is preliminary data.</text>
</comment>
<evidence type="ECO:0000259" key="2">
    <source>
        <dbReference type="Pfam" id="PF00561"/>
    </source>
</evidence>